<dbReference type="Proteomes" id="UP000683925">
    <property type="component" value="Unassembled WGS sequence"/>
</dbReference>
<gene>
    <name evidence="2" type="ORF">POCTA_138.1.T0960190</name>
</gene>
<feature type="signal peptide" evidence="1">
    <location>
        <begin position="1"/>
        <end position="18"/>
    </location>
</feature>
<keyword evidence="3" id="KW-1185">Reference proteome</keyword>
<dbReference type="EMBL" id="CAJJDP010000095">
    <property type="protein sequence ID" value="CAD8190142.1"/>
    <property type="molecule type" value="Genomic_DNA"/>
</dbReference>
<dbReference type="AlphaFoldDB" id="A0A8S1WLZ8"/>
<dbReference type="OrthoDB" id="319606at2759"/>
<evidence type="ECO:0000313" key="2">
    <source>
        <dbReference type="EMBL" id="CAD8190142.1"/>
    </source>
</evidence>
<evidence type="ECO:0000313" key="3">
    <source>
        <dbReference type="Proteomes" id="UP000683925"/>
    </source>
</evidence>
<proteinExistence type="predicted"/>
<organism evidence="2 3">
    <name type="scientific">Paramecium octaurelia</name>
    <dbReference type="NCBI Taxonomy" id="43137"/>
    <lineage>
        <taxon>Eukaryota</taxon>
        <taxon>Sar</taxon>
        <taxon>Alveolata</taxon>
        <taxon>Ciliophora</taxon>
        <taxon>Intramacronucleata</taxon>
        <taxon>Oligohymenophorea</taxon>
        <taxon>Peniculida</taxon>
        <taxon>Parameciidae</taxon>
        <taxon>Paramecium</taxon>
    </lineage>
</organism>
<evidence type="ECO:0000256" key="1">
    <source>
        <dbReference type="SAM" id="SignalP"/>
    </source>
</evidence>
<protein>
    <submittedName>
        <fullName evidence="2">Uncharacterized protein</fullName>
    </submittedName>
</protein>
<keyword evidence="1" id="KW-0732">Signal</keyword>
<feature type="chain" id="PRO_5035838300" evidence="1">
    <location>
        <begin position="19"/>
        <end position="181"/>
    </location>
</feature>
<comment type="caution">
    <text evidence="2">The sequence shown here is derived from an EMBL/GenBank/DDBJ whole genome shotgun (WGS) entry which is preliminary data.</text>
</comment>
<accession>A0A8S1WLZ8</accession>
<reference evidence="2" key="1">
    <citation type="submission" date="2021-01" db="EMBL/GenBank/DDBJ databases">
        <authorList>
            <consortium name="Genoscope - CEA"/>
            <person name="William W."/>
        </authorList>
    </citation>
    <scope>NUCLEOTIDE SEQUENCE</scope>
</reference>
<sequence>MTLCRILLFLNCFLLVFTDQNCNYLSNQELKIKSILRGQYKDVASDSNGAIVSSARQIVFVGIVQYSSPLRDPIYAVQHDREHIDTYTLIEVLFAQTYELNQIIVWFYDLDNRNFYFQLIVKNRENIEKVVFLGQRVQGIVKVNFSDQMVSSIKLIYMPGGTVNELTVIKIQAYYANRASP</sequence>
<name>A0A8S1WLZ8_PAROT</name>